<gene>
    <name evidence="3" type="ordered locus">CAALFM_CR01250CA</name>
    <name evidence="2" type="ordered locus">orf19.10739</name>
</gene>
<dbReference type="VEuPathDB" id="FungiDB:CR_01250C_A"/>
<evidence type="ECO:0000313" key="3">
    <source>
        <dbReference type="EMBL" id="AOW30886.1"/>
    </source>
</evidence>
<feature type="transmembrane region" description="Helical" evidence="1">
    <location>
        <begin position="30"/>
        <end position="56"/>
    </location>
</feature>
<dbReference type="CGD" id="CAL0000190966">
    <property type="gene designation" value="orf19.10739"/>
</dbReference>
<accession>Q5A899</accession>
<dbReference type="HOGENOM" id="CLU_179709_0_0_1"/>
<dbReference type="RefSeq" id="XP_717920.1">
    <property type="nucleotide sequence ID" value="XM_712827.1"/>
</dbReference>
<protein>
    <submittedName>
        <fullName evidence="3">Uncharacterized protein</fullName>
    </submittedName>
</protein>
<dbReference type="Proteomes" id="UP000000559">
    <property type="component" value="Chromosome R"/>
</dbReference>
<reference evidence="3 4" key="3">
    <citation type="journal article" date="2013" name="Genome Biol.">
        <title>Assembly of a phased diploid Candida albicans genome facilitates allele-specific measurements and provides a simple model for repeat and indel structure.</title>
        <authorList>
            <person name="Muzzey D."/>
            <person name="Schwartz K."/>
            <person name="Weissman J.S."/>
            <person name="Sherlock G."/>
        </authorList>
    </citation>
    <scope>NUCLEOTIDE SEQUENCE [LARGE SCALE GENOMIC DNA]</scope>
    <source>
        <strain evidence="4">SC5314 / ATCC MYA-2876</strain>
    </source>
</reference>
<evidence type="ECO:0000313" key="4">
    <source>
        <dbReference type="Proteomes" id="UP000000559"/>
    </source>
</evidence>
<reference evidence="3 4" key="1">
    <citation type="journal article" date="2004" name="Proc. Natl. Acad. Sci. U.S.A.">
        <title>The diploid genome sequence of Candida albicans.</title>
        <authorList>
            <person name="Jones T."/>
            <person name="Federspiel N.A."/>
            <person name="Chibana H."/>
            <person name="Dungan J."/>
            <person name="Kalman S."/>
            <person name="Magee B.B."/>
            <person name="Newport G."/>
            <person name="Thorstenson Y.R."/>
            <person name="Agabian N."/>
            <person name="Magee P.T."/>
            <person name="Davis R.W."/>
            <person name="Scherer S."/>
        </authorList>
    </citation>
    <scope>NUCLEOTIDE SEQUENCE [LARGE SCALE GENOMIC DNA]</scope>
    <source>
        <strain evidence="4">SC5314 / ATCC MYA-2876</strain>
    </source>
</reference>
<keyword evidence="4" id="KW-1185">Reference proteome</keyword>
<dbReference type="EMBL" id="CP017630">
    <property type="protein sequence ID" value="AOW30886.1"/>
    <property type="molecule type" value="Genomic_DNA"/>
</dbReference>
<name>Q5A899_CANAL</name>
<dbReference type="InParanoid" id="Q5A899"/>
<organism evidence="3 4">
    <name type="scientific">Candida albicans (strain SC5314 / ATCC MYA-2876)</name>
    <name type="common">Yeast</name>
    <dbReference type="NCBI Taxonomy" id="237561"/>
    <lineage>
        <taxon>Eukaryota</taxon>
        <taxon>Fungi</taxon>
        <taxon>Dikarya</taxon>
        <taxon>Ascomycota</taxon>
        <taxon>Saccharomycotina</taxon>
        <taxon>Pichiomycetes</taxon>
        <taxon>Debaryomycetaceae</taxon>
        <taxon>Candida/Lodderomyces clade</taxon>
        <taxon>Candida</taxon>
    </lineage>
</organism>
<evidence type="ECO:0000256" key="1">
    <source>
        <dbReference type="SAM" id="Phobius"/>
    </source>
</evidence>
<evidence type="ECO:0000313" key="2">
    <source>
        <dbReference type="CGD" id="CAL0000190966"/>
    </source>
</evidence>
<dbReference type="GeneID" id="3640403"/>
<keyword evidence="1" id="KW-0472">Membrane</keyword>
<reference evidence="3 4" key="2">
    <citation type="journal article" date="2007" name="Genome Biol.">
        <title>Assembly of the Candida albicans genome into sixteen supercontigs aligned on the eight chromosomes.</title>
        <authorList>
            <person name="van het Hoog M."/>
            <person name="Rast T.J."/>
            <person name="Martchenko M."/>
            <person name="Grindle S."/>
            <person name="Dignard D."/>
            <person name="Hogues H."/>
            <person name="Cuomo C."/>
            <person name="Berriman M."/>
            <person name="Scherer S."/>
            <person name="Magee B.B."/>
            <person name="Whiteway M."/>
            <person name="Chibana H."/>
            <person name="Nantel A."/>
            <person name="Magee P.T."/>
        </authorList>
    </citation>
    <scope>GENOME REANNOTATION</scope>
    <source>
        <strain evidence="4">SC5314 / ATCC MYA-2876</strain>
    </source>
</reference>
<sequence length="101" mass="11748">MYTDRTLSPQKKSCSSEILLEVMSSGGGRVCVLCVLCAKIFSLSLSLSFFLSVVVVRRRPTQILFFFFFSSDFWNYRDIVLRSQHKKTRNYHSYTTRTSRA</sequence>
<keyword evidence="1" id="KW-1133">Transmembrane helix</keyword>
<dbReference type="KEGG" id="cal:CAALFM_CR01250CA"/>
<proteinExistence type="predicted"/>
<keyword evidence="1" id="KW-0812">Transmembrane</keyword>
<dbReference type="AlphaFoldDB" id="Q5A899"/>